<keyword evidence="1" id="KW-0472">Membrane</keyword>
<reference evidence="2" key="1">
    <citation type="submission" date="2022-06" db="EMBL/GenBank/DDBJ databases">
        <title>Genomic Encyclopedia of Archaeal and Bacterial Type Strains, Phase II (KMG-II): from individual species to whole genera.</title>
        <authorList>
            <person name="Goeker M."/>
        </authorList>
    </citation>
    <scope>NUCLEOTIDE SEQUENCE</scope>
    <source>
        <strain evidence="2">DSM 43935</strain>
    </source>
</reference>
<dbReference type="EMBL" id="JAMTCK010000011">
    <property type="protein sequence ID" value="MCP2167834.1"/>
    <property type="molecule type" value="Genomic_DNA"/>
</dbReference>
<evidence type="ECO:0000313" key="3">
    <source>
        <dbReference type="Proteomes" id="UP001206128"/>
    </source>
</evidence>
<gene>
    <name evidence="2" type="ORF">LX83_004707</name>
</gene>
<comment type="caution">
    <text evidence="2">The sequence shown here is derived from an EMBL/GenBank/DDBJ whole genome shotgun (WGS) entry which is preliminary data.</text>
</comment>
<sequence length="186" mass="19869">MPSFRKILRVAVLAVLVAAVVASLVNFEHARDVAGRNGEDWRQWLYPLASDGLILSASLVMLVRRLLSLSSGILAWNAFGAGIAASADTNVAHANHQGGDAVVLAERVVVSAWPTLACWSPTRCSCNWSRTSPARRSATPPTPPRPFLPCRHLPPFLARRDSTPPTRNTATVVSVAVVVSGLSWAG</sequence>
<protein>
    <recommendedName>
        <fullName evidence="4">DUF2637 domain-containing protein</fullName>
    </recommendedName>
</protein>
<accession>A0AAE3GI95</accession>
<dbReference type="AlphaFoldDB" id="A0AAE3GI95"/>
<proteinExistence type="predicted"/>
<keyword evidence="3" id="KW-1185">Reference proteome</keyword>
<evidence type="ECO:0000313" key="2">
    <source>
        <dbReference type="EMBL" id="MCP2167834.1"/>
    </source>
</evidence>
<name>A0AAE3GI95_9PSEU</name>
<evidence type="ECO:0008006" key="4">
    <source>
        <dbReference type="Google" id="ProtNLM"/>
    </source>
</evidence>
<organism evidence="2 3">
    <name type="scientific">Goodfellowiella coeruleoviolacea</name>
    <dbReference type="NCBI Taxonomy" id="334858"/>
    <lineage>
        <taxon>Bacteria</taxon>
        <taxon>Bacillati</taxon>
        <taxon>Actinomycetota</taxon>
        <taxon>Actinomycetes</taxon>
        <taxon>Pseudonocardiales</taxon>
        <taxon>Pseudonocardiaceae</taxon>
        <taxon>Goodfellowiella</taxon>
    </lineage>
</organism>
<keyword evidence="1" id="KW-0812">Transmembrane</keyword>
<feature type="transmembrane region" description="Helical" evidence="1">
    <location>
        <begin position="43"/>
        <end position="63"/>
    </location>
</feature>
<dbReference type="InterPro" id="IPR021235">
    <property type="entry name" value="DUF2637"/>
</dbReference>
<dbReference type="Proteomes" id="UP001206128">
    <property type="component" value="Unassembled WGS sequence"/>
</dbReference>
<keyword evidence="1" id="KW-1133">Transmembrane helix</keyword>
<evidence type="ECO:0000256" key="1">
    <source>
        <dbReference type="SAM" id="Phobius"/>
    </source>
</evidence>
<dbReference type="Pfam" id="PF10935">
    <property type="entry name" value="DUF2637"/>
    <property type="match status" value="1"/>
</dbReference>